<feature type="compositionally biased region" description="Basic and acidic residues" evidence="1">
    <location>
        <begin position="212"/>
        <end position="221"/>
    </location>
</feature>
<evidence type="ECO:0000313" key="4">
    <source>
        <dbReference type="EMBL" id="KIQ70809.1"/>
    </source>
</evidence>
<protein>
    <submittedName>
        <fullName evidence="4">Zinc-ribbon domain protein</fullName>
    </submittedName>
</protein>
<accession>A0A0D0Q8S9</accession>
<evidence type="ECO:0000256" key="2">
    <source>
        <dbReference type="SAM" id="Phobius"/>
    </source>
</evidence>
<feature type="transmembrane region" description="Helical" evidence="2">
    <location>
        <begin position="287"/>
        <end position="306"/>
    </location>
</feature>
<name>A0A0D0Q8S9_9RHOB</name>
<comment type="caution">
    <text evidence="4">The sequence shown here is derived from an EMBL/GenBank/DDBJ whole genome shotgun (WGS) entry which is preliminary data.</text>
</comment>
<keyword evidence="5" id="KW-1185">Reference proteome</keyword>
<dbReference type="AlphaFoldDB" id="A0A0D0Q8S9"/>
<organism evidence="4 5">
    <name type="scientific">Wenxinia marina DSM 24838</name>
    <dbReference type="NCBI Taxonomy" id="1123501"/>
    <lineage>
        <taxon>Bacteria</taxon>
        <taxon>Pseudomonadati</taxon>
        <taxon>Pseudomonadota</taxon>
        <taxon>Alphaproteobacteria</taxon>
        <taxon>Rhodobacterales</taxon>
        <taxon>Roseobacteraceae</taxon>
        <taxon>Wenxinia</taxon>
    </lineage>
</organism>
<dbReference type="STRING" id="1123501.Wenmar_00183"/>
<dbReference type="OrthoDB" id="7159357at2"/>
<evidence type="ECO:0000313" key="5">
    <source>
        <dbReference type="Proteomes" id="UP000035100"/>
    </source>
</evidence>
<dbReference type="NCBIfam" id="TIGR02098">
    <property type="entry name" value="MJ0042_CXXC"/>
    <property type="match status" value="1"/>
</dbReference>
<reference evidence="4 5" key="1">
    <citation type="submission" date="2013-01" db="EMBL/GenBank/DDBJ databases">
        <authorList>
            <person name="Fiebig A."/>
            <person name="Goeker M."/>
            <person name="Klenk H.-P.P."/>
        </authorList>
    </citation>
    <scope>NUCLEOTIDE SEQUENCE [LARGE SCALE GENOMIC DNA]</scope>
    <source>
        <strain evidence="4 5">DSM 24838</strain>
    </source>
</reference>
<dbReference type="Proteomes" id="UP000035100">
    <property type="component" value="Unassembled WGS sequence"/>
</dbReference>
<proteinExistence type="predicted"/>
<evidence type="ECO:0000256" key="1">
    <source>
        <dbReference type="SAM" id="MobiDB-lite"/>
    </source>
</evidence>
<sequence>MRLICPNCDARYEVPDDAIPVGGREVQCSNCGHTWLERPGASDGGEGAAIVPPEMPPVHDDGEEPDPEPMLDPEEEDDLADAAAEPWAEPEPEPIVAPQDETRSDFVETDAADAHVAAVDPRDDEDGDGTEADDPAEEAVAPGIAAAAMARRQTVSPDVQQILREEAAREEAARRAARETFGTQEDLNLDAPPPPSPPDTLSAVPTAPVPGDEQRAEESRRRMARIKGEPAPPTSAAVTGGPAARRDLLPDIEEINSTLRPRTERAPPPAPEPTEGERREKEWRRGFRLGFGIVAIVMVLLAAVYIQAPRIAAWLPAAAPALGGYVEAVDEGRLWLDLTVQGFLDGDTAAADDAG</sequence>
<dbReference type="RefSeq" id="WP_018304315.1">
    <property type="nucleotide sequence ID" value="NZ_KB902313.1"/>
</dbReference>
<feature type="region of interest" description="Disordered" evidence="1">
    <location>
        <begin position="167"/>
        <end position="281"/>
    </location>
</feature>
<keyword evidence="2" id="KW-0472">Membrane</keyword>
<keyword evidence="2" id="KW-1133">Transmembrane helix</keyword>
<dbReference type="PATRIC" id="fig|1123501.6.peg.238"/>
<dbReference type="EMBL" id="AONG01000003">
    <property type="protein sequence ID" value="KIQ70809.1"/>
    <property type="molecule type" value="Genomic_DNA"/>
</dbReference>
<dbReference type="eggNOG" id="ENOG5031FWZ">
    <property type="taxonomic scope" value="Bacteria"/>
</dbReference>
<feature type="compositionally biased region" description="Acidic residues" evidence="1">
    <location>
        <begin position="122"/>
        <end position="137"/>
    </location>
</feature>
<evidence type="ECO:0000259" key="3">
    <source>
        <dbReference type="Pfam" id="PF13717"/>
    </source>
</evidence>
<feature type="domain" description="Zinc finger/thioredoxin putative" evidence="3">
    <location>
        <begin position="1"/>
        <end position="35"/>
    </location>
</feature>
<keyword evidence="2" id="KW-0812">Transmembrane</keyword>
<feature type="region of interest" description="Disordered" evidence="1">
    <location>
        <begin position="41"/>
        <end position="138"/>
    </location>
</feature>
<dbReference type="InterPro" id="IPR011723">
    <property type="entry name" value="Znf/thioredoxin_put"/>
</dbReference>
<gene>
    <name evidence="4" type="ORF">Wenmar_00183</name>
</gene>
<dbReference type="Pfam" id="PF13717">
    <property type="entry name" value="Zn_ribbon_4"/>
    <property type="match status" value="1"/>
</dbReference>
<feature type="compositionally biased region" description="Basic and acidic residues" evidence="1">
    <location>
        <begin position="167"/>
        <end position="178"/>
    </location>
</feature>
<feature type="compositionally biased region" description="Acidic residues" evidence="1">
    <location>
        <begin position="61"/>
        <end position="80"/>
    </location>
</feature>